<name>A0A0B0PJU2_GOSAR</name>
<reference evidence="2" key="1">
    <citation type="submission" date="2014-09" db="EMBL/GenBank/DDBJ databases">
        <authorList>
            <person name="Mudge J."/>
            <person name="Ramaraj T."/>
            <person name="Lindquist I.E."/>
            <person name="Bharti A.K."/>
            <person name="Sundararajan A."/>
            <person name="Cameron C.T."/>
            <person name="Woodward J.E."/>
            <person name="May G.D."/>
            <person name="Brubaker C."/>
            <person name="Broadhvest J."/>
            <person name="Wilkins T.A."/>
        </authorList>
    </citation>
    <scope>NUCLEOTIDE SEQUENCE</scope>
    <source>
        <strain evidence="2">cv. AKA8401</strain>
    </source>
</reference>
<dbReference type="Proteomes" id="UP000032142">
    <property type="component" value="Unassembled WGS sequence"/>
</dbReference>
<evidence type="ECO:0000313" key="1">
    <source>
        <dbReference type="EMBL" id="KHG25250.1"/>
    </source>
</evidence>
<gene>
    <name evidence="1" type="ORF">F383_00975</name>
</gene>
<proteinExistence type="predicted"/>
<dbReference type="EMBL" id="KN431765">
    <property type="protein sequence ID" value="KHG25250.1"/>
    <property type="molecule type" value="Genomic_DNA"/>
</dbReference>
<organism evidence="1 2">
    <name type="scientific">Gossypium arboreum</name>
    <name type="common">Tree cotton</name>
    <name type="synonym">Gossypium nanking</name>
    <dbReference type="NCBI Taxonomy" id="29729"/>
    <lineage>
        <taxon>Eukaryota</taxon>
        <taxon>Viridiplantae</taxon>
        <taxon>Streptophyta</taxon>
        <taxon>Embryophyta</taxon>
        <taxon>Tracheophyta</taxon>
        <taxon>Spermatophyta</taxon>
        <taxon>Magnoliopsida</taxon>
        <taxon>eudicotyledons</taxon>
        <taxon>Gunneridae</taxon>
        <taxon>Pentapetalae</taxon>
        <taxon>rosids</taxon>
        <taxon>malvids</taxon>
        <taxon>Malvales</taxon>
        <taxon>Malvaceae</taxon>
        <taxon>Malvoideae</taxon>
        <taxon>Gossypium</taxon>
    </lineage>
</organism>
<keyword evidence="2" id="KW-1185">Reference proteome</keyword>
<sequence length="59" mass="6619">MPYPTCGLTCFHISMPLSQTRSYTKSINDANVPNMVLHVISIQFQCPRHGLTCNHISIT</sequence>
<evidence type="ECO:0000313" key="2">
    <source>
        <dbReference type="Proteomes" id="UP000032142"/>
    </source>
</evidence>
<protein>
    <submittedName>
        <fullName evidence="1">Uncharacterized protein</fullName>
    </submittedName>
</protein>
<dbReference type="AlphaFoldDB" id="A0A0B0PJU2"/>
<accession>A0A0B0PJU2</accession>